<protein>
    <recommendedName>
        <fullName evidence="8">Nuclear transcription factor Y subunit</fullName>
    </recommendedName>
</protein>
<evidence type="ECO:0000256" key="2">
    <source>
        <dbReference type="ARBA" id="ARBA00023015"/>
    </source>
</evidence>
<evidence type="ECO:0000256" key="6">
    <source>
        <dbReference type="ARBA" id="ARBA00023242"/>
    </source>
</evidence>
<dbReference type="GO" id="GO:0003677">
    <property type="term" value="F:DNA binding"/>
    <property type="evidence" value="ECO:0007669"/>
    <property type="project" value="UniProtKB-KW"/>
</dbReference>
<dbReference type="PROSITE" id="PS51152">
    <property type="entry name" value="NFYA_HAP2_2"/>
    <property type="match status" value="1"/>
</dbReference>
<evidence type="ECO:0000256" key="8">
    <source>
        <dbReference type="RuleBase" id="RU367155"/>
    </source>
</evidence>
<comment type="subunit">
    <text evidence="7">Heterotrimeric transcription factor composed of three components, NF-YA, NF-YB and NF-YC. NF-YB and NF-YC must interact and dimerize for NF-YA association and DNA binding.</text>
</comment>
<evidence type="ECO:0000256" key="7">
    <source>
        <dbReference type="ARBA" id="ARBA00025911"/>
    </source>
</evidence>
<dbReference type="PRINTS" id="PR00616">
    <property type="entry name" value="CCAATSUBUNTB"/>
</dbReference>
<dbReference type="STRING" id="71139.A0A059DIJ0"/>
<keyword evidence="3 8" id="KW-0238">DNA-binding</keyword>
<dbReference type="KEGG" id="egr:104445232"/>
<evidence type="ECO:0000256" key="4">
    <source>
        <dbReference type="ARBA" id="ARBA00023159"/>
    </source>
</evidence>
<evidence type="ECO:0000256" key="3">
    <source>
        <dbReference type="ARBA" id="ARBA00023125"/>
    </source>
</evidence>
<dbReference type="GO" id="GO:0000981">
    <property type="term" value="F:DNA-binding transcription factor activity, RNA polymerase II-specific"/>
    <property type="evidence" value="ECO:0000318"/>
    <property type="project" value="GO_Central"/>
</dbReference>
<dbReference type="EMBL" id="KK198753">
    <property type="protein sequence ID" value="KCW90216.1"/>
    <property type="molecule type" value="Genomic_DNA"/>
</dbReference>
<organism evidence="10">
    <name type="scientific">Eucalyptus grandis</name>
    <name type="common">Flooded gum</name>
    <dbReference type="NCBI Taxonomy" id="71139"/>
    <lineage>
        <taxon>Eukaryota</taxon>
        <taxon>Viridiplantae</taxon>
        <taxon>Streptophyta</taxon>
        <taxon>Embryophyta</taxon>
        <taxon>Tracheophyta</taxon>
        <taxon>Spermatophyta</taxon>
        <taxon>Magnoliopsida</taxon>
        <taxon>eudicotyledons</taxon>
        <taxon>Gunneridae</taxon>
        <taxon>Pentapetalae</taxon>
        <taxon>rosids</taxon>
        <taxon>malvids</taxon>
        <taxon>Myrtales</taxon>
        <taxon>Myrtaceae</taxon>
        <taxon>Myrtoideae</taxon>
        <taxon>Eucalypteae</taxon>
        <taxon>Eucalyptus</taxon>
    </lineage>
</organism>
<dbReference type="InParanoid" id="A0A059DIJ0"/>
<dbReference type="eggNOG" id="KOG1561">
    <property type="taxonomic scope" value="Eukaryota"/>
</dbReference>
<dbReference type="PANTHER" id="PTHR12632">
    <property type="entry name" value="TRANSCRIPTION FACTOR NF-Y ALPHA-RELATED"/>
    <property type="match status" value="1"/>
</dbReference>
<feature type="compositionally biased region" description="Low complexity" evidence="9">
    <location>
        <begin position="241"/>
        <end position="259"/>
    </location>
</feature>
<dbReference type="GO" id="GO:0006357">
    <property type="term" value="P:regulation of transcription by RNA polymerase II"/>
    <property type="evidence" value="ECO:0000318"/>
    <property type="project" value="GO_Central"/>
</dbReference>
<keyword evidence="2 8" id="KW-0805">Transcription regulation</keyword>
<accession>A0A059DIJ0</accession>
<dbReference type="Gene3D" id="6.10.250.2430">
    <property type="match status" value="1"/>
</dbReference>
<comment type="similarity">
    <text evidence="8">Belongs to the NFYA/HAP2 subunit family.</text>
</comment>
<evidence type="ECO:0000313" key="10">
    <source>
        <dbReference type="EMBL" id="KCW90216.1"/>
    </source>
</evidence>
<evidence type="ECO:0000256" key="1">
    <source>
        <dbReference type="ARBA" id="ARBA00004123"/>
    </source>
</evidence>
<dbReference type="GO" id="GO:0016602">
    <property type="term" value="C:CCAAT-binding factor complex"/>
    <property type="evidence" value="ECO:0007669"/>
    <property type="project" value="InterPro"/>
</dbReference>
<gene>
    <name evidence="10" type="ORF">EUGRSUZ_A02381</name>
</gene>
<dbReference type="AlphaFoldDB" id="A0A059DIJ0"/>
<keyword evidence="4" id="KW-0010">Activator</keyword>
<dbReference type="InterPro" id="IPR001289">
    <property type="entry name" value="NFYA"/>
</dbReference>
<dbReference type="OrthoDB" id="1097733at2759"/>
<comment type="function">
    <text evidence="8">Component of the sequence-specific heterotrimeric transcription factor (NF-Y) which specifically recognizes a 5'-CCAAT-3' box motif found in the promoters of its target genes.</text>
</comment>
<dbReference type="Gramene" id="KCW90216">
    <property type="protein sequence ID" value="KCW90216"/>
    <property type="gene ID" value="EUGRSUZ_A02381"/>
</dbReference>
<dbReference type="SMART" id="SM00521">
    <property type="entry name" value="CBF"/>
    <property type="match status" value="1"/>
</dbReference>
<dbReference type="Pfam" id="PF02045">
    <property type="entry name" value="CBFB_NFYA"/>
    <property type="match status" value="1"/>
</dbReference>
<comment type="subcellular location">
    <subcellularLocation>
        <location evidence="1 8">Nucleus</location>
    </subcellularLocation>
</comment>
<dbReference type="PROSITE" id="PS00686">
    <property type="entry name" value="NFYA_HAP2_1"/>
    <property type="match status" value="1"/>
</dbReference>
<dbReference type="SMR" id="A0A059DIJ0"/>
<feature type="region of interest" description="Disordered" evidence="9">
    <location>
        <begin position="221"/>
        <end position="259"/>
    </location>
</feature>
<proteinExistence type="inferred from homology"/>
<keyword evidence="5 8" id="KW-0804">Transcription</keyword>
<dbReference type="InterPro" id="IPR018362">
    <property type="entry name" value="CCAAT-binding_factor_CS"/>
</dbReference>
<evidence type="ECO:0000256" key="5">
    <source>
        <dbReference type="ARBA" id="ARBA00023163"/>
    </source>
</evidence>
<reference evidence="10" key="1">
    <citation type="submission" date="2013-07" db="EMBL/GenBank/DDBJ databases">
        <title>The genome of Eucalyptus grandis.</title>
        <authorList>
            <person name="Schmutz J."/>
            <person name="Hayes R."/>
            <person name="Myburg A."/>
            <person name="Tuskan G."/>
            <person name="Grattapaglia D."/>
            <person name="Rokhsar D.S."/>
        </authorList>
    </citation>
    <scope>NUCLEOTIDE SEQUENCE</scope>
    <source>
        <tissue evidence="10">Leaf extractions</tissue>
    </source>
</reference>
<evidence type="ECO:0000256" key="9">
    <source>
        <dbReference type="SAM" id="MobiDB-lite"/>
    </source>
</evidence>
<keyword evidence="6 8" id="KW-0539">Nucleus</keyword>
<sequence>MGRNMNNKLEVNPYANGGGVHPFYSHKKHHATIVDMLKSLDDQPTGNNSDRALGTKIIGLRSTGAPEVNGVHQHRHHAEVSQSGAAMAELFKQEQRRSTEGVSILLPTSTDYATAPSQQVCHPIACGSYEYSEQYHDEVKPAYGPQISAHSQYLGYNSLRLGLPLRVAEEPVYVNAKQYNGILRRRQSRAKAELARKLIRERKPYLHESRHLHAMRRARGCGGRFLNTKKQDNAATDPTPEGSISSDSRSTGSARESYLSSSKLATSALSLNEDPSTSLISKENVPRAQNALHTWANHSGNYA</sequence>
<name>A0A059DIJ0_EUCGR</name>